<evidence type="ECO:0000259" key="1">
    <source>
        <dbReference type="PROSITE" id="PS50106"/>
    </source>
</evidence>
<dbReference type="InterPro" id="IPR001478">
    <property type="entry name" value="PDZ"/>
</dbReference>
<reference evidence="2" key="1">
    <citation type="submission" date="2021-03" db="EMBL/GenBank/DDBJ databases">
        <authorList>
            <person name="Peeters C."/>
        </authorList>
    </citation>
    <scope>NUCLEOTIDE SEQUENCE</scope>
    <source>
        <strain evidence="2">LMG 31506</strain>
    </source>
</reference>
<keyword evidence="3" id="KW-1185">Reference proteome</keyword>
<evidence type="ECO:0000313" key="2">
    <source>
        <dbReference type="EMBL" id="CAG2156974.1"/>
    </source>
</evidence>
<dbReference type="PROSITE" id="PS50106">
    <property type="entry name" value="PDZ"/>
    <property type="match status" value="1"/>
</dbReference>
<dbReference type="PIRSF" id="PIRSF016493">
    <property type="entry name" value="Glycyl_aminpptds"/>
    <property type="match status" value="1"/>
</dbReference>
<dbReference type="InterPro" id="IPR027268">
    <property type="entry name" value="Peptidase_M4/M1_CTD_sf"/>
</dbReference>
<dbReference type="AlphaFoldDB" id="A0A916IZZ7"/>
<dbReference type="SUPFAM" id="SSF55486">
    <property type="entry name" value="Metalloproteases ('zincins'), catalytic domain"/>
    <property type="match status" value="1"/>
</dbReference>
<dbReference type="SMART" id="SM00228">
    <property type="entry name" value="PDZ"/>
    <property type="match status" value="1"/>
</dbReference>
<feature type="domain" description="PDZ" evidence="1">
    <location>
        <begin position="498"/>
        <end position="578"/>
    </location>
</feature>
<dbReference type="Gene3D" id="1.10.390.10">
    <property type="entry name" value="Neutral Protease Domain 2"/>
    <property type="match status" value="1"/>
</dbReference>
<dbReference type="EMBL" id="CAJPUY010000032">
    <property type="protein sequence ID" value="CAG2156974.1"/>
    <property type="molecule type" value="Genomic_DNA"/>
</dbReference>
<comment type="caution">
    <text evidence="2">The sequence shown here is derived from an EMBL/GenBank/DDBJ whole genome shotgun (WGS) entry which is preliminary data.</text>
</comment>
<dbReference type="SUPFAM" id="SSF50156">
    <property type="entry name" value="PDZ domain-like"/>
    <property type="match status" value="1"/>
</dbReference>
<dbReference type="Gene3D" id="2.30.42.10">
    <property type="match status" value="1"/>
</dbReference>
<organism evidence="2 3">
    <name type="scientific">Cupriavidus yeoncheonensis</name>
    <dbReference type="NCBI Taxonomy" id="1462994"/>
    <lineage>
        <taxon>Bacteria</taxon>
        <taxon>Pseudomonadati</taxon>
        <taxon>Pseudomonadota</taxon>
        <taxon>Betaproteobacteria</taxon>
        <taxon>Burkholderiales</taxon>
        <taxon>Burkholderiaceae</taxon>
        <taxon>Cupriavidus</taxon>
    </lineage>
</organism>
<dbReference type="Pfam" id="PF17899">
    <property type="entry name" value="Peptidase_M61_N"/>
    <property type="match status" value="1"/>
</dbReference>
<name>A0A916IZZ7_9BURK</name>
<dbReference type="InterPro" id="IPR024191">
    <property type="entry name" value="Peptidase_M61"/>
</dbReference>
<evidence type="ECO:0000313" key="3">
    <source>
        <dbReference type="Proteomes" id="UP000672934"/>
    </source>
</evidence>
<dbReference type="InterPro" id="IPR036034">
    <property type="entry name" value="PDZ_sf"/>
</dbReference>
<accession>A0A916IZZ7</accession>
<dbReference type="Pfam" id="PF05299">
    <property type="entry name" value="Peptidase_M61"/>
    <property type="match status" value="1"/>
</dbReference>
<dbReference type="Proteomes" id="UP000672934">
    <property type="component" value="Unassembled WGS sequence"/>
</dbReference>
<protein>
    <recommendedName>
        <fullName evidence="1">PDZ domain-containing protein</fullName>
    </recommendedName>
</protein>
<dbReference type="Gene3D" id="2.60.40.3650">
    <property type="match status" value="1"/>
</dbReference>
<gene>
    <name evidence="2" type="ORF">LMG31506_05871</name>
</gene>
<dbReference type="InterPro" id="IPR040756">
    <property type="entry name" value="Peptidase_M61_N"/>
</dbReference>
<sequence length="612" mass="68026">MTNATMMPMTPIRYAIAPLQPEAHLFAVTVTVTSPDPAGQRFFLPAWIPGSYMIRDFARHIVRIRADAGGKPVALDKLDKQTWQAAPVDALAGALTLSYEVYAWDLSVRAAHLDTTHGFFNGSSVFLCVDGQQDQPCTVDIHAPAGDAYRNWRVATAMREAPGRAGARRYGFGRYQVADYDELVDHPVEMGDFLLASFRACGAQHDVVFTGRVPQLDIERVCRDLKRICEAQIRLFEPRGARAPFLDSNRRYVFMTMVTTDGYGGLEHRASTALMCARSDLPARGDSETSEGYRTFLGLCSHEYFHTWNVKRIKPAAFVPYRLQEETYTPLLWLFEGFTSYYDDLVLVRSGCVTDTQYVEMLAKTWNGVLRGNGRTKQSVADSSFDAWTKYYRQDENAPNAIVSYYTKGSLVALALDLTIRDKTGGRRSLDDVMRALWQRYGRDFYAPDSVQRGVTEAEVRALFDEVTGLRLGALLRSLTEGTGELPLAPLFKRFGVKAEAQKPARTAALGIKTKTDDGWVRVTQVLDGGAAQAGGVSAGDLLAAVDGLRVAPGQLDKLLARYRAADPVTLHVFRRDELHVLPLTLAREPAAQHKLSLESGRHAARTRWLGR</sequence>
<dbReference type="InterPro" id="IPR007963">
    <property type="entry name" value="Peptidase_M61_catalytic"/>
</dbReference>
<proteinExistence type="predicted"/>